<evidence type="ECO:0000313" key="3">
    <source>
        <dbReference type="Proteomes" id="UP001279553"/>
    </source>
</evidence>
<evidence type="ECO:0000256" key="1">
    <source>
        <dbReference type="SAM" id="SignalP"/>
    </source>
</evidence>
<keyword evidence="3" id="KW-1185">Reference proteome</keyword>
<accession>A0AAW9DUT5</accession>
<sequence>MTIALGLIVAGGTSAAMAQVVVNQQALQQLSGKPPPPPVARPRYHPIIRHPAPRRAVVHPVIAPPRLPLPPPPPPVIAAAPPPRPIQPRALTLMFPHVDVALPATQAKALDAFIATKFDKAAHFVVQATAPGVANDPSVARRMALNRGLAVRAVLRHAGVKSDHIIVQALGDPPGLVPDHVTLTEIP</sequence>
<organism evidence="2 3">
    <name type="scientific">Acidiphilium acidophilum</name>
    <name type="common">Thiobacillus acidophilus</name>
    <dbReference type="NCBI Taxonomy" id="76588"/>
    <lineage>
        <taxon>Bacteria</taxon>
        <taxon>Pseudomonadati</taxon>
        <taxon>Pseudomonadota</taxon>
        <taxon>Alphaproteobacteria</taxon>
        <taxon>Acetobacterales</taxon>
        <taxon>Acidocellaceae</taxon>
        <taxon>Acidiphilium</taxon>
    </lineage>
</organism>
<feature type="signal peptide" evidence="1">
    <location>
        <begin position="1"/>
        <end position="18"/>
    </location>
</feature>
<gene>
    <name evidence="2" type="ORF">SIL87_13595</name>
</gene>
<dbReference type="Proteomes" id="UP001279553">
    <property type="component" value="Unassembled WGS sequence"/>
</dbReference>
<dbReference type="EMBL" id="JAWXYB010000018">
    <property type="protein sequence ID" value="MDX5931797.1"/>
    <property type="molecule type" value="Genomic_DNA"/>
</dbReference>
<proteinExistence type="predicted"/>
<dbReference type="RefSeq" id="WP_319614685.1">
    <property type="nucleotide sequence ID" value="NZ_JAWXYB010000018.1"/>
</dbReference>
<dbReference type="AlphaFoldDB" id="A0AAW9DUT5"/>
<feature type="chain" id="PRO_5043846914" description="OmpA-like domain-containing protein" evidence="1">
    <location>
        <begin position="19"/>
        <end position="187"/>
    </location>
</feature>
<evidence type="ECO:0008006" key="4">
    <source>
        <dbReference type="Google" id="ProtNLM"/>
    </source>
</evidence>
<keyword evidence="1" id="KW-0732">Signal</keyword>
<evidence type="ECO:0000313" key="2">
    <source>
        <dbReference type="EMBL" id="MDX5931797.1"/>
    </source>
</evidence>
<protein>
    <recommendedName>
        <fullName evidence="4">OmpA-like domain-containing protein</fullName>
    </recommendedName>
</protein>
<name>A0AAW9DUT5_ACIAO</name>
<comment type="caution">
    <text evidence="2">The sequence shown here is derived from an EMBL/GenBank/DDBJ whole genome shotgun (WGS) entry which is preliminary data.</text>
</comment>
<reference evidence="2 3" key="1">
    <citation type="submission" date="2023-11" db="EMBL/GenBank/DDBJ databases">
        <title>MicrobeMod: A computational toolkit for identifying prokaryotic methylation and restriction-modification with nanopore sequencing.</title>
        <authorList>
            <person name="Crits-Christoph A."/>
            <person name="Kang S.C."/>
            <person name="Lee H."/>
            <person name="Ostrov N."/>
        </authorList>
    </citation>
    <scope>NUCLEOTIDE SEQUENCE [LARGE SCALE GENOMIC DNA]</scope>
    <source>
        <strain evidence="2 3">DSMZ 700</strain>
    </source>
</reference>